<protein>
    <submittedName>
        <fullName evidence="2">Uncharacterized protein</fullName>
    </submittedName>
</protein>
<dbReference type="AlphaFoldDB" id="A0A8H4M201"/>
<dbReference type="EMBL" id="JAAAPX010000263">
    <property type="protein sequence ID" value="KAF4226228.1"/>
    <property type="molecule type" value="Genomic_DNA"/>
</dbReference>
<comment type="caution">
    <text evidence="2">The sequence shown here is derived from an EMBL/GenBank/DDBJ whole genome shotgun (WGS) entry which is preliminary data.</text>
</comment>
<accession>A0A8H4M201</accession>
<evidence type="ECO:0000313" key="3">
    <source>
        <dbReference type="Proteomes" id="UP000653565"/>
    </source>
</evidence>
<feature type="compositionally biased region" description="Acidic residues" evidence="1">
    <location>
        <begin position="40"/>
        <end position="66"/>
    </location>
</feature>
<feature type="compositionally biased region" description="Basic and acidic residues" evidence="1">
    <location>
        <begin position="69"/>
        <end position="80"/>
    </location>
</feature>
<feature type="compositionally biased region" description="Polar residues" evidence="1">
    <location>
        <begin position="1"/>
        <end position="16"/>
    </location>
</feature>
<reference evidence="2" key="1">
    <citation type="journal article" date="2020" name="bioRxiv">
        <title>Genomic and phenotypic heterogeneity of clinical isolates of the human pathogens Aspergillus fumigatus, Aspergillus lentulus and Aspergillus fumigatiaffinis.</title>
        <authorList>
            <person name="dos Santos R.A.C."/>
            <person name="Steenwyk J.L."/>
            <person name="Rivero-Menendez O."/>
            <person name="Mead M.E."/>
            <person name="Silva L.P."/>
            <person name="Bastos R.W."/>
            <person name="Alastruey-Izquierdo A."/>
            <person name="Goldman G.H."/>
            <person name="Rokas A."/>
        </authorList>
    </citation>
    <scope>NUCLEOTIDE SEQUENCE</scope>
    <source>
        <strain evidence="2">CNM-CM6805</strain>
    </source>
</reference>
<proteinExistence type="predicted"/>
<feature type="region of interest" description="Disordered" evidence="1">
    <location>
        <begin position="1"/>
        <end position="80"/>
    </location>
</feature>
<organism evidence="2 3">
    <name type="scientific">Aspergillus fumigatiaffinis</name>
    <dbReference type="NCBI Taxonomy" id="340414"/>
    <lineage>
        <taxon>Eukaryota</taxon>
        <taxon>Fungi</taxon>
        <taxon>Dikarya</taxon>
        <taxon>Ascomycota</taxon>
        <taxon>Pezizomycotina</taxon>
        <taxon>Eurotiomycetes</taxon>
        <taxon>Eurotiomycetidae</taxon>
        <taxon>Eurotiales</taxon>
        <taxon>Aspergillaceae</taxon>
        <taxon>Aspergillus</taxon>
        <taxon>Aspergillus subgen. Fumigati</taxon>
    </lineage>
</organism>
<name>A0A8H4M201_9EURO</name>
<evidence type="ECO:0000313" key="2">
    <source>
        <dbReference type="EMBL" id="KAF4226228.1"/>
    </source>
</evidence>
<gene>
    <name evidence="2" type="ORF">CNMCM6805_004890</name>
</gene>
<dbReference type="Proteomes" id="UP000653565">
    <property type="component" value="Unassembled WGS sequence"/>
</dbReference>
<feature type="compositionally biased region" description="Low complexity" evidence="1">
    <location>
        <begin position="23"/>
        <end position="39"/>
    </location>
</feature>
<keyword evidence="3" id="KW-1185">Reference proteome</keyword>
<sequence>MTSPCVLSGDESNASSVLPEIFSNNASNSDSSAASSDSDSSNESESESDDESEVGLVLEDEEEQLSLEDYLREAESLDIS</sequence>
<reference evidence="2" key="2">
    <citation type="submission" date="2020-04" db="EMBL/GenBank/DDBJ databases">
        <authorList>
            <person name="Santos R.A.C."/>
            <person name="Steenwyk J.L."/>
            <person name="Rivero-Menendez O."/>
            <person name="Mead M.E."/>
            <person name="Silva L.P."/>
            <person name="Bastos R.W."/>
            <person name="Alastruey-Izquierdo A."/>
            <person name="Goldman G.H."/>
            <person name="Rokas A."/>
        </authorList>
    </citation>
    <scope>NUCLEOTIDE SEQUENCE</scope>
    <source>
        <strain evidence="2">CNM-CM6805</strain>
    </source>
</reference>
<evidence type="ECO:0000256" key="1">
    <source>
        <dbReference type="SAM" id="MobiDB-lite"/>
    </source>
</evidence>